<comment type="caution">
    <text evidence="2">The sequence shown here is derived from an EMBL/GenBank/DDBJ whole genome shotgun (WGS) entry which is preliminary data.</text>
</comment>
<dbReference type="AlphaFoldDB" id="A0A8S4QD23"/>
<gene>
    <name evidence="2" type="primary">jg24238</name>
    <name evidence="2" type="ORF">PAEG_LOCUS323</name>
</gene>
<dbReference type="EMBL" id="CAKXAJ010001056">
    <property type="protein sequence ID" value="CAH2207703.1"/>
    <property type="molecule type" value="Genomic_DNA"/>
</dbReference>
<organism evidence="2 3">
    <name type="scientific">Pararge aegeria aegeria</name>
    <dbReference type="NCBI Taxonomy" id="348720"/>
    <lineage>
        <taxon>Eukaryota</taxon>
        <taxon>Metazoa</taxon>
        <taxon>Ecdysozoa</taxon>
        <taxon>Arthropoda</taxon>
        <taxon>Hexapoda</taxon>
        <taxon>Insecta</taxon>
        <taxon>Pterygota</taxon>
        <taxon>Neoptera</taxon>
        <taxon>Endopterygota</taxon>
        <taxon>Lepidoptera</taxon>
        <taxon>Glossata</taxon>
        <taxon>Ditrysia</taxon>
        <taxon>Papilionoidea</taxon>
        <taxon>Nymphalidae</taxon>
        <taxon>Satyrinae</taxon>
        <taxon>Satyrini</taxon>
        <taxon>Parargina</taxon>
        <taxon>Pararge</taxon>
    </lineage>
</organism>
<reference evidence="2" key="1">
    <citation type="submission" date="2022-03" db="EMBL/GenBank/DDBJ databases">
        <authorList>
            <person name="Lindestad O."/>
        </authorList>
    </citation>
    <scope>NUCLEOTIDE SEQUENCE</scope>
</reference>
<keyword evidence="3" id="KW-1185">Reference proteome</keyword>
<name>A0A8S4QD23_9NEOP</name>
<feature type="non-terminal residue" evidence="2">
    <location>
        <position position="20"/>
    </location>
</feature>
<dbReference type="Proteomes" id="UP000838756">
    <property type="component" value="Unassembled WGS sequence"/>
</dbReference>
<feature type="region of interest" description="Disordered" evidence="1">
    <location>
        <begin position="1"/>
        <end position="20"/>
    </location>
</feature>
<protein>
    <submittedName>
        <fullName evidence="2">Jg24238 protein</fullName>
    </submittedName>
</protein>
<evidence type="ECO:0000256" key="1">
    <source>
        <dbReference type="SAM" id="MobiDB-lite"/>
    </source>
</evidence>
<evidence type="ECO:0000313" key="2">
    <source>
        <dbReference type="EMBL" id="CAH2207703.1"/>
    </source>
</evidence>
<evidence type="ECO:0000313" key="3">
    <source>
        <dbReference type="Proteomes" id="UP000838756"/>
    </source>
</evidence>
<sequence length="20" mass="2096">MVTMNSSEKAAQKACQQGPS</sequence>
<proteinExistence type="predicted"/>
<accession>A0A8S4QD23</accession>